<gene>
    <name evidence="1" type="ORF">F9U64_00520</name>
</gene>
<keyword evidence="2" id="KW-1185">Reference proteome</keyword>
<evidence type="ECO:0000313" key="2">
    <source>
        <dbReference type="Proteomes" id="UP000480246"/>
    </source>
</evidence>
<dbReference type="Proteomes" id="UP000480246">
    <property type="component" value="Unassembled WGS sequence"/>
</dbReference>
<dbReference type="OrthoDB" id="7171052at2"/>
<dbReference type="Gene3D" id="2.60.120.200">
    <property type="match status" value="1"/>
</dbReference>
<dbReference type="InterPro" id="IPR013320">
    <property type="entry name" value="ConA-like_dom_sf"/>
</dbReference>
<proteinExistence type="predicted"/>
<protein>
    <submittedName>
        <fullName evidence="1">DUF1961 family protein</fullName>
    </submittedName>
</protein>
<dbReference type="AlphaFoldDB" id="A0A7C8KSU7"/>
<dbReference type="EMBL" id="WEID01000004">
    <property type="protein sequence ID" value="KAB8139311.1"/>
    <property type="molecule type" value="Genomic_DNA"/>
</dbReference>
<organism evidence="1 2">
    <name type="scientific">Gracilibacillus oryzae</name>
    <dbReference type="NCBI Taxonomy" id="1672701"/>
    <lineage>
        <taxon>Bacteria</taxon>
        <taxon>Bacillati</taxon>
        <taxon>Bacillota</taxon>
        <taxon>Bacilli</taxon>
        <taxon>Bacillales</taxon>
        <taxon>Bacillaceae</taxon>
        <taxon>Gracilibacillus</taxon>
    </lineage>
</organism>
<evidence type="ECO:0000313" key="1">
    <source>
        <dbReference type="EMBL" id="KAB8139311.1"/>
    </source>
</evidence>
<accession>A0A7C8KSU7</accession>
<dbReference type="Pfam" id="PF09224">
    <property type="entry name" value="DUF1961"/>
    <property type="match status" value="1"/>
</dbReference>
<sequence length="230" mass="26698">MNKVTFRTGETIYENSLTDLQSIKGWIKEGELVTKTWQNKLLLENKLDPEEYGDNAHWVLWCPEEFPDRIIVEWDFYPLEEPGLCMLFFAAKGRNGEDIFDPSLPQRTGYYPHYHSGSINALHLSYFRHKHPEERAFRTCNLRKSHGFHLVTQAADPLPPAEDAISPYHMKLVKYDQHIQFYINDLAILEWEDDGKEYGPVLQGGKIGFRQMAPMVAAYANLSVKHAIRD</sequence>
<dbReference type="SUPFAM" id="SSF49899">
    <property type="entry name" value="Concanavalin A-like lectins/glucanases"/>
    <property type="match status" value="1"/>
</dbReference>
<dbReference type="InterPro" id="IPR015305">
    <property type="entry name" value="DUF1961"/>
</dbReference>
<reference evidence="1 2" key="1">
    <citation type="submission" date="2019-10" db="EMBL/GenBank/DDBJ databases">
        <title>Gracilibacillus sp. nov. isolated from rice seeds.</title>
        <authorList>
            <person name="He S."/>
        </authorList>
    </citation>
    <scope>NUCLEOTIDE SEQUENCE [LARGE SCALE GENOMIC DNA]</scope>
    <source>
        <strain evidence="1 2">TD8</strain>
    </source>
</reference>
<dbReference type="RefSeq" id="WP_153400818.1">
    <property type="nucleotide sequence ID" value="NZ_ML762424.1"/>
</dbReference>
<name>A0A7C8KSU7_9BACI</name>
<comment type="caution">
    <text evidence="1">The sequence shown here is derived from an EMBL/GenBank/DDBJ whole genome shotgun (WGS) entry which is preliminary data.</text>
</comment>